<name>A0A4Z1PBR1_9PEZI</name>
<comment type="caution">
    <text evidence="8">The sequence shown here is derived from an EMBL/GenBank/DDBJ whole genome shotgun (WGS) entry which is preliminary data.</text>
</comment>
<keyword evidence="3 7" id="KW-0812">Transmembrane</keyword>
<evidence type="ECO:0000256" key="5">
    <source>
        <dbReference type="ARBA" id="ARBA00023065"/>
    </source>
</evidence>
<proteinExistence type="predicted"/>
<dbReference type="AlphaFoldDB" id="A0A4Z1PBR1"/>
<evidence type="ECO:0000256" key="3">
    <source>
        <dbReference type="ARBA" id="ARBA00022692"/>
    </source>
</evidence>
<evidence type="ECO:0000256" key="2">
    <source>
        <dbReference type="ARBA" id="ARBA00022448"/>
    </source>
</evidence>
<keyword evidence="6 7" id="KW-0472">Membrane</keyword>
<reference evidence="8 9" key="1">
    <citation type="submission" date="2019-04" db="EMBL/GenBank/DDBJ databases">
        <title>High contiguity whole genome sequence and gene annotation resource for two Venturia nashicola isolates.</title>
        <authorList>
            <person name="Prokchorchik M."/>
            <person name="Won K."/>
            <person name="Lee Y."/>
            <person name="Choi E.D."/>
            <person name="Segonzac C."/>
            <person name="Sohn K.H."/>
        </authorList>
    </citation>
    <scope>NUCLEOTIDE SEQUENCE [LARGE SCALE GENOMIC DNA]</scope>
    <source>
        <strain evidence="8 9">PRI2</strain>
    </source>
</reference>
<dbReference type="EMBL" id="SNSC02000013">
    <property type="protein sequence ID" value="TID19021.1"/>
    <property type="molecule type" value="Genomic_DNA"/>
</dbReference>
<comment type="subcellular location">
    <subcellularLocation>
        <location evidence="1">Membrane</location>
        <topology evidence="1">Multi-pass membrane protein</topology>
    </subcellularLocation>
</comment>
<evidence type="ECO:0000313" key="9">
    <source>
        <dbReference type="Proteomes" id="UP000298493"/>
    </source>
</evidence>
<dbReference type="STRING" id="86259.A0A4Z1PBR1"/>
<feature type="transmembrane region" description="Helical" evidence="7">
    <location>
        <begin position="80"/>
        <end position="100"/>
    </location>
</feature>
<dbReference type="GO" id="GO:0016020">
    <property type="term" value="C:membrane"/>
    <property type="evidence" value="ECO:0007669"/>
    <property type="project" value="UniProtKB-SubCell"/>
</dbReference>
<evidence type="ECO:0000313" key="8">
    <source>
        <dbReference type="EMBL" id="TID19021.1"/>
    </source>
</evidence>
<evidence type="ECO:0000256" key="4">
    <source>
        <dbReference type="ARBA" id="ARBA00022989"/>
    </source>
</evidence>
<sequence length="384" mass="42461">MEAQSSSMDSPVVPTRPGMPASRVSTYPMFFSARHKPRRWPLVLRITKGSVHASVVPPVLFHSLFTALVVAIDIQYSSVALPGTTIIPSLSIVVGLMLVFRNGSSYDRFWTGRNHFTAVITATRNLTRYFLTYSRDAKGESTEAERADTESVIRILIAILYAAKHNLRSEFTNTDLTSTHTPPLLSRNGLTKSGYATPKAAQPEQLIDASAINESLGTLRPDYADLLPAKLSSLEGKGLAMPLQLSVSVEAYIRRGVLRGWWAPPQASYINTQLSNLVSSYSAMETIRSTPIPVAYLIHARQVLALYLMVLPFAMVDDMVFWAVPIVALVAFTLYGIESIGRQLEDPFGYDKIDIKMDALVEDARVECDVLLEEWKSPNSCLFA</sequence>
<accession>A0A4Z1PBR1</accession>
<evidence type="ECO:0000256" key="1">
    <source>
        <dbReference type="ARBA" id="ARBA00004141"/>
    </source>
</evidence>
<gene>
    <name evidence="8" type="ORF">E6O75_ATG06142</name>
</gene>
<organism evidence="8 9">
    <name type="scientific">Venturia nashicola</name>
    <dbReference type="NCBI Taxonomy" id="86259"/>
    <lineage>
        <taxon>Eukaryota</taxon>
        <taxon>Fungi</taxon>
        <taxon>Dikarya</taxon>
        <taxon>Ascomycota</taxon>
        <taxon>Pezizomycotina</taxon>
        <taxon>Dothideomycetes</taxon>
        <taxon>Pleosporomycetidae</taxon>
        <taxon>Venturiales</taxon>
        <taxon>Venturiaceae</taxon>
        <taxon>Venturia</taxon>
    </lineage>
</organism>
<keyword evidence="9" id="KW-1185">Reference proteome</keyword>
<dbReference type="PANTHER" id="PTHR33281:SF16">
    <property type="match status" value="1"/>
</dbReference>
<feature type="transmembrane region" description="Helical" evidence="7">
    <location>
        <begin position="319"/>
        <end position="337"/>
    </location>
</feature>
<keyword evidence="4 7" id="KW-1133">Transmembrane helix</keyword>
<dbReference type="InterPro" id="IPR044669">
    <property type="entry name" value="YneE/VCCN1/2-like"/>
</dbReference>
<keyword evidence="2" id="KW-0813">Transport</keyword>
<dbReference type="PANTHER" id="PTHR33281">
    <property type="entry name" value="UPF0187 PROTEIN YNEE"/>
    <property type="match status" value="1"/>
</dbReference>
<dbReference type="Pfam" id="PF25539">
    <property type="entry name" value="Bestrophin_2"/>
    <property type="match status" value="1"/>
</dbReference>
<protein>
    <submittedName>
        <fullName evidence="8">UPF0187-domain-containing protein</fullName>
    </submittedName>
</protein>
<keyword evidence="5" id="KW-0406">Ion transport</keyword>
<dbReference type="GO" id="GO:0005254">
    <property type="term" value="F:chloride channel activity"/>
    <property type="evidence" value="ECO:0007669"/>
    <property type="project" value="InterPro"/>
</dbReference>
<dbReference type="Proteomes" id="UP000298493">
    <property type="component" value="Unassembled WGS sequence"/>
</dbReference>
<evidence type="ECO:0000256" key="6">
    <source>
        <dbReference type="ARBA" id="ARBA00023136"/>
    </source>
</evidence>
<evidence type="ECO:0000256" key="7">
    <source>
        <dbReference type="SAM" id="Phobius"/>
    </source>
</evidence>
<feature type="transmembrane region" description="Helical" evidence="7">
    <location>
        <begin position="294"/>
        <end position="313"/>
    </location>
</feature>
<feature type="transmembrane region" description="Helical" evidence="7">
    <location>
        <begin position="55"/>
        <end position="74"/>
    </location>
</feature>